<protein>
    <submittedName>
        <fullName evidence="2">Hydantoin racemase</fullName>
    </submittedName>
</protein>
<evidence type="ECO:0000313" key="2">
    <source>
        <dbReference type="EMBL" id="PKA44497.1"/>
    </source>
</evidence>
<dbReference type="InterPro" id="IPR053714">
    <property type="entry name" value="Iso_Racemase_Enz_sf"/>
</dbReference>
<reference evidence="2 3" key="2">
    <citation type="submission" date="2017-12" db="EMBL/GenBank/DDBJ databases">
        <title>Genome sequence of Rhizobium sullae HCNT1 isolated from Sulla coronaria nodules and featuring peculiar denitrification phenotypes.</title>
        <authorList>
            <person name="De Diego-Diaz B."/>
            <person name="Treu L."/>
            <person name="Campanaro S."/>
            <person name="Da Silva Duarte V."/>
            <person name="Basaglia M."/>
            <person name="Favaro L."/>
            <person name="Casella S."/>
            <person name="Squartini A."/>
        </authorList>
    </citation>
    <scope>NUCLEOTIDE SEQUENCE [LARGE SCALE GENOMIC DNA]</scope>
    <source>
        <strain evidence="2 3">HCNT1</strain>
    </source>
</reference>
<dbReference type="RefSeq" id="WP_027512681.1">
    <property type="nucleotide sequence ID" value="NZ_PIQN01000004.1"/>
</dbReference>
<accession>A0A2N0DEG8</accession>
<name>A0A2N0DEG8_RHISU</name>
<reference evidence="2 3" key="1">
    <citation type="submission" date="2017-11" db="EMBL/GenBank/DDBJ databases">
        <authorList>
            <person name="Han C.G."/>
        </authorList>
    </citation>
    <scope>NUCLEOTIDE SEQUENCE [LARGE SCALE GENOMIC DNA]</scope>
    <source>
        <strain evidence="2 3">HCNT1</strain>
    </source>
</reference>
<dbReference type="Pfam" id="PF01177">
    <property type="entry name" value="Asp_Glu_race"/>
    <property type="match status" value="1"/>
</dbReference>
<dbReference type="EMBL" id="PIQN01000004">
    <property type="protein sequence ID" value="PKA44497.1"/>
    <property type="molecule type" value="Genomic_DNA"/>
</dbReference>
<dbReference type="PANTHER" id="PTHR28047">
    <property type="entry name" value="PROTEIN DCG1"/>
    <property type="match status" value="1"/>
</dbReference>
<sequence length="226" mass="23368">MKRIALINPNTSRATTSMMTDIARRVLPANVTVEGVTAAHGVSMILDDRQLDASVSGVIEMGMAASRLFDGIVISAFGDPGIEQLRVLTDVPVVGICEASMVEASAGARRFGIATITPDLVASFASKAQALGLDHLFTGTRLTKGDPETLAGDPVLLSNELAIAVEASFALDGAEAVIIGGGPLGQAAAELGRRFSAPVVAPVTAAIRLLLLRMESRFAPDCSTNP</sequence>
<evidence type="ECO:0000313" key="3">
    <source>
        <dbReference type="Proteomes" id="UP000232164"/>
    </source>
</evidence>
<dbReference type="STRING" id="1041146.GCA_000427985_03820"/>
<dbReference type="PANTHER" id="PTHR28047:SF5">
    <property type="entry name" value="PROTEIN DCG1"/>
    <property type="match status" value="1"/>
</dbReference>
<proteinExistence type="inferred from homology"/>
<comment type="similarity">
    <text evidence="1">Belongs to the HyuE racemase family.</text>
</comment>
<evidence type="ECO:0000256" key="1">
    <source>
        <dbReference type="ARBA" id="ARBA00038414"/>
    </source>
</evidence>
<dbReference type="GO" id="GO:0047661">
    <property type="term" value="F:amino-acid racemase activity"/>
    <property type="evidence" value="ECO:0007669"/>
    <property type="project" value="InterPro"/>
</dbReference>
<organism evidence="2 3">
    <name type="scientific">Rhizobium sullae</name>
    <name type="common">Rhizobium hedysari</name>
    <dbReference type="NCBI Taxonomy" id="50338"/>
    <lineage>
        <taxon>Bacteria</taxon>
        <taxon>Pseudomonadati</taxon>
        <taxon>Pseudomonadota</taxon>
        <taxon>Alphaproteobacteria</taxon>
        <taxon>Hyphomicrobiales</taxon>
        <taxon>Rhizobiaceae</taxon>
        <taxon>Rhizobium/Agrobacterium group</taxon>
        <taxon>Rhizobium</taxon>
    </lineage>
</organism>
<dbReference type="InterPro" id="IPR015942">
    <property type="entry name" value="Asp/Glu/hydantoin_racemase"/>
</dbReference>
<dbReference type="Proteomes" id="UP000232164">
    <property type="component" value="Unassembled WGS sequence"/>
</dbReference>
<dbReference type="InterPro" id="IPR052186">
    <property type="entry name" value="Hydantoin_racemase-like"/>
</dbReference>
<comment type="caution">
    <text evidence="2">The sequence shown here is derived from an EMBL/GenBank/DDBJ whole genome shotgun (WGS) entry which is preliminary data.</text>
</comment>
<dbReference type="Gene3D" id="3.40.50.12500">
    <property type="match status" value="1"/>
</dbReference>
<dbReference type="AlphaFoldDB" id="A0A2N0DEG8"/>
<gene>
    <name evidence="2" type="ORF">CWR43_06145</name>
</gene>